<dbReference type="EMBL" id="WBNG01002341">
    <property type="protein sequence ID" value="NXD31582.1"/>
    <property type="molecule type" value="Genomic_DNA"/>
</dbReference>
<keyword evidence="6" id="KW-0418">Kinase</keyword>
<dbReference type="Gene3D" id="1.10.510.10">
    <property type="entry name" value="Transferase(Phosphotransferase) domain 1"/>
    <property type="match status" value="1"/>
</dbReference>
<evidence type="ECO:0000259" key="5">
    <source>
        <dbReference type="PROSITE" id="PS50011"/>
    </source>
</evidence>
<sequence>KSDNILLGLDGSVKLADFGLCAQLTPEHSKRCTVLGSRYWMAPEIVTGKGYDTQVDVWALGIVAIEMLEGEPPY</sequence>
<evidence type="ECO:0000256" key="3">
    <source>
        <dbReference type="ARBA" id="ARBA00022741"/>
    </source>
</evidence>
<dbReference type="SUPFAM" id="SSF56112">
    <property type="entry name" value="Protein kinase-like (PK-like)"/>
    <property type="match status" value="1"/>
</dbReference>
<organism evidence="6 7">
    <name type="scientific">Elachura formosa</name>
    <name type="common">spotted wren-babbler</name>
    <dbReference type="NCBI Taxonomy" id="1463973"/>
    <lineage>
        <taxon>Eukaryota</taxon>
        <taxon>Metazoa</taxon>
        <taxon>Chordata</taxon>
        <taxon>Craniata</taxon>
        <taxon>Vertebrata</taxon>
        <taxon>Euteleostomi</taxon>
        <taxon>Archelosauria</taxon>
        <taxon>Archosauria</taxon>
        <taxon>Dinosauria</taxon>
        <taxon>Saurischia</taxon>
        <taxon>Theropoda</taxon>
        <taxon>Coelurosauria</taxon>
        <taxon>Aves</taxon>
        <taxon>Neognathae</taxon>
        <taxon>Neoaves</taxon>
        <taxon>Telluraves</taxon>
        <taxon>Australaves</taxon>
        <taxon>Passeriformes</taxon>
        <taxon>Elachuridae</taxon>
        <taxon>Elachura</taxon>
    </lineage>
</organism>
<protein>
    <recommendedName>
        <fullName evidence="2">non-specific serine/threonine protein kinase</fullName>
        <ecNumber evidence="2">2.7.11.1</ecNumber>
    </recommendedName>
</protein>
<dbReference type="InterPro" id="IPR051931">
    <property type="entry name" value="PAK3-like"/>
</dbReference>
<comment type="caution">
    <text evidence="6">The sequence shown here is derived from an EMBL/GenBank/DDBJ whole genome shotgun (WGS) entry which is preliminary data.</text>
</comment>
<dbReference type="PANTHER" id="PTHR45832:SF22">
    <property type="entry name" value="SERINE_THREONINE-PROTEIN KINASE SAMKA-RELATED"/>
    <property type="match status" value="1"/>
</dbReference>
<dbReference type="PROSITE" id="PS50011">
    <property type="entry name" value="PROTEIN_KINASE_DOM"/>
    <property type="match status" value="1"/>
</dbReference>
<keyword evidence="6" id="KW-0808">Transferase</keyword>
<dbReference type="PANTHER" id="PTHR45832">
    <property type="entry name" value="SERINE/THREONINE-PROTEIN KINASE SAMKA-RELATED-RELATED"/>
    <property type="match status" value="1"/>
</dbReference>
<evidence type="ECO:0000313" key="6">
    <source>
        <dbReference type="EMBL" id="NXD31582.1"/>
    </source>
</evidence>
<accession>A0A851UT58</accession>
<dbReference type="Pfam" id="PF00069">
    <property type="entry name" value="Pkinase"/>
    <property type="match status" value="1"/>
</dbReference>
<proteinExistence type="inferred from homology"/>
<keyword evidence="3" id="KW-0547">Nucleotide-binding</keyword>
<dbReference type="InterPro" id="IPR000719">
    <property type="entry name" value="Prot_kinase_dom"/>
</dbReference>
<evidence type="ECO:0000256" key="1">
    <source>
        <dbReference type="ARBA" id="ARBA00008874"/>
    </source>
</evidence>
<dbReference type="Proteomes" id="UP000623542">
    <property type="component" value="Unassembled WGS sequence"/>
</dbReference>
<name>A0A851UT58_9PASS</name>
<comment type="similarity">
    <text evidence="1">Belongs to the protein kinase superfamily. STE Ser/Thr protein kinase family. STE20 subfamily.</text>
</comment>
<feature type="domain" description="Protein kinase" evidence="5">
    <location>
        <begin position="1"/>
        <end position="74"/>
    </location>
</feature>
<reference evidence="6" key="1">
    <citation type="submission" date="2019-09" db="EMBL/GenBank/DDBJ databases">
        <title>Bird 10,000 Genomes (B10K) Project - Family phase.</title>
        <authorList>
            <person name="Zhang G."/>
        </authorList>
    </citation>
    <scope>NUCLEOTIDE SEQUENCE</scope>
    <source>
        <strain evidence="6">B10K-IZCAS-20218</strain>
        <tissue evidence="6">Blood</tissue>
    </source>
</reference>
<dbReference type="EC" id="2.7.11.1" evidence="2"/>
<dbReference type="OrthoDB" id="2914378at2759"/>
<gene>
    <name evidence="6" type="primary">Pak3_1</name>
    <name evidence="6" type="ORF">ELAFOR_R10920</name>
</gene>
<dbReference type="InterPro" id="IPR011009">
    <property type="entry name" value="Kinase-like_dom_sf"/>
</dbReference>
<dbReference type="GO" id="GO:0005524">
    <property type="term" value="F:ATP binding"/>
    <property type="evidence" value="ECO:0007669"/>
    <property type="project" value="UniProtKB-KW"/>
</dbReference>
<evidence type="ECO:0000313" key="7">
    <source>
        <dbReference type="Proteomes" id="UP000623542"/>
    </source>
</evidence>
<evidence type="ECO:0000256" key="2">
    <source>
        <dbReference type="ARBA" id="ARBA00012513"/>
    </source>
</evidence>
<keyword evidence="7" id="KW-1185">Reference proteome</keyword>
<keyword evidence="4" id="KW-0067">ATP-binding</keyword>
<feature type="non-terminal residue" evidence="6">
    <location>
        <position position="1"/>
    </location>
</feature>
<evidence type="ECO:0000256" key="4">
    <source>
        <dbReference type="ARBA" id="ARBA00022840"/>
    </source>
</evidence>
<feature type="non-terminal residue" evidence="6">
    <location>
        <position position="74"/>
    </location>
</feature>
<dbReference type="AlphaFoldDB" id="A0A851UT58"/>
<dbReference type="GO" id="GO:0004674">
    <property type="term" value="F:protein serine/threonine kinase activity"/>
    <property type="evidence" value="ECO:0007669"/>
    <property type="project" value="UniProtKB-EC"/>
</dbReference>